<gene>
    <name evidence="1" type="ORF">H920_00819</name>
</gene>
<evidence type="ECO:0000313" key="2">
    <source>
        <dbReference type="Proteomes" id="UP000028990"/>
    </source>
</evidence>
<organism evidence="1 2">
    <name type="scientific">Fukomys damarensis</name>
    <name type="common">Damaraland mole rat</name>
    <name type="synonym">Cryptomys damarensis</name>
    <dbReference type="NCBI Taxonomy" id="885580"/>
    <lineage>
        <taxon>Eukaryota</taxon>
        <taxon>Metazoa</taxon>
        <taxon>Chordata</taxon>
        <taxon>Craniata</taxon>
        <taxon>Vertebrata</taxon>
        <taxon>Euteleostomi</taxon>
        <taxon>Mammalia</taxon>
        <taxon>Eutheria</taxon>
        <taxon>Euarchontoglires</taxon>
        <taxon>Glires</taxon>
        <taxon>Rodentia</taxon>
        <taxon>Hystricomorpha</taxon>
        <taxon>Bathyergidae</taxon>
        <taxon>Fukomys</taxon>
    </lineage>
</organism>
<dbReference type="EMBL" id="KN120745">
    <property type="protein sequence ID" value="KFO37652.1"/>
    <property type="molecule type" value="Genomic_DNA"/>
</dbReference>
<evidence type="ECO:0000313" key="1">
    <source>
        <dbReference type="EMBL" id="KFO37652.1"/>
    </source>
</evidence>
<sequence>MAAQVLREKMVPWTGDAIRIPWDTFTAPGAESPGNTSVLGSMSISMDSSAVLGMSSMLLCSYTHELEEEESDCKVPEGMLKV</sequence>
<keyword evidence="2" id="KW-1185">Reference proteome</keyword>
<proteinExistence type="predicted"/>
<dbReference type="AlphaFoldDB" id="A0A091E2V6"/>
<reference evidence="1 2" key="1">
    <citation type="submission" date="2013-11" db="EMBL/GenBank/DDBJ databases">
        <title>The Damaraland mole rat (Fukomys damarensis) genome and evolution of African mole rats.</title>
        <authorList>
            <person name="Gladyshev V.N."/>
            <person name="Fang X."/>
        </authorList>
    </citation>
    <scope>NUCLEOTIDE SEQUENCE [LARGE SCALE GENOMIC DNA]</scope>
    <source>
        <tissue evidence="1">Liver</tissue>
    </source>
</reference>
<name>A0A091E2V6_FUKDA</name>
<protein>
    <submittedName>
        <fullName evidence="1">Uncharacterized protein</fullName>
    </submittedName>
</protein>
<dbReference type="Proteomes" id="UP000028990">
    <property type="component" value="Unassembled WGS sequence"/>
</dbReference>
<accession>A0A091E2V6</accession>